<feature type="domain" description="Rhodanese" evidence="2">
    <location>
        <begin position="43"/>
        <end position="159"/>
    </location>
</feature>
<keyword evidence="1" id="KW-0732">Signal</keyword>
<dbReference type="Pfam" id="PF00581">
    <property type="entry name" value="Rhodanese"/>
    <property type="match status" value="1"/>
</dbReference>
<dbReference type="InterPro" id="IPR001763">
    <property type="entry name" value="Rhodanese-like_dom"/>
</dbReference>
<dbReference type="HOGENOM" id="CLU_1308450_0_0_7"/>
<name>E1QH58_DESB2</name>
<organism evidence="3 4">
    <name type="scientific">Desulfarculus baarsii (strain ATCC 33931 / DSM 2075 / LMG 7858 / VKM B-1802 / 2st14)</name>
    <dbReference type="NCBI Taxonomy" id="644282"/>
    <lineage>
        <taxon>Bacteria</taxon>
        <taxon>Pseudomonadati</taxon>
        <taxon>Thermodesulfobacteriota</taxon>
        <taxon>Desulfarculia</taxon>
        <taxon>Desulfarculales</taxon>
        <taxon>Desulfarculaceae</taxon>
        <taxon>Desulfarculus</taxon>
    </lineage>
</organism>
<dbReference type="InterPro" id="IPR036873">
    <property type="entry name" value="Rhodanese-like_dom_sf"/>
</dbReference>
<gene>
    <name evidence="3" type="ordered locus">Deba_1533</name>
</gene>
<evidence type="ECO:0000259" key="2">
    <source>
        <dbReference type="PROSITE" id="PS50206"/>
    </source>
</evidence>
<feature type="signal peptide" evidence="1">
    <location>
        <begin position="1"/>
        <end position="21"/>
    </location>
</feature>
<proteinExistence type="predicted"/>
<dbReference type="SMART" id="SM00450">
    <property type="entry name" value="RHOD"/>
    <property type="match status" value="1"/>
</dbReference>
<dbReference type="eggNOG" id="COG0607">
    <property type="taxonomic scope" value="Bacteria"/>
</dbReference>
<sequence>MRKILVVLLAFSLLAAPLAAAARTAQKAKTITPLEAWEMMSQDARDTFMIDVRPRHMYTLLGHPPRAYNIPWRFLTTDFQVEGGAYGGGAAEYTGYQLSAEPNPNFIGVVTSLFKPGDRLIVICQNGDQAADAADALVEAGFKNVHAVRHGVMGEPFIPADEQKLAQKFSPHYGQGGRVNGWVYWGLPLVRSIEPRLIYPPDLKKMQSTQ</sequence>
<dbReference type="RefSeq" id="WP_013258354.1">
    <property type="nucleotide sequence ID" value="NC_014365.1"/>
</dbReference>
<dbReference type="GO" id="GO:0003824">
    <property type="term" value="F:catalytic activity"/>
    <property type="evidence" value="ECO:0007669"/>
    <property type="project" value="InterPro"/>
</dbReference>
<evidence type="ECO:0000313" key="4">
    <source>
        <dbReference type="Proteomes" id="UP000009047"/>
    </source>
</evidence>
<dbReference type="Gene3D" id="3.40.250.10">
    <property type="entry name" value="Rhodanese-like domain"/>
    <property type="match status" value="1"/>
</dbReference>
<accession>E1QH58</accession>
<dbReference type="PANTHER" id="PTHR44542:SF14">
    <property type="entry name" value="PROTEIN HIGH ARSENIC CONTENT 1, MITOCHONDRIAL-RELATED"/>
    <property type="match status" value="1"/>
</dbReference>
<dbReference type="InterPro" id="IPR044684">
    <property type="entry name" value="STR17/STR18/HARC1-like"/>
</dbReference>
<dbReference type="EMBL" id="CP002085">
    <property type="protein sequence ID" value="ADK84901.1"/>
    <property type="molecule type" value="Genomic_DNA"/>
</dbReference>
<evidence type="ECO:0000256" key="1">
    <source>
        <dbReference type="SAM" id="SignalP"/>
    </source>
</evidence>
<feature type="chain" id="PRO_5003150266" evidence="1">
    <location>
        <begin position="22"/>
        <end position="210"/>
    </location>
</feature>
<dbReference type="STRING" id="644282.Deba_1533"/>
<dbReference type="PROSITE" id="PS50206">
    <property type="entry name" value="RHODANESE_3"/>
    <property type="match status" value="1"/>
</dbReference>
<evidence type="ECO:0000313" key="3">
    <source>
        <dbReference type="EMBL" id="ADK84901.1"/>
    </source>
</evidence>
<dbReference type="PANTHER" id="PTHR44542">
    <property type="entry name" value="THIOSULFATE SULFURTRANSFERASE 18"/>
    <property type="match status" value="1"/>
</dbReference>
<dbReference type="SUPFAM" id="SSF52821">
    <property type="entry name" value="Rhodanese/Cell cycle control phosphatase"/>
    <property type="match status" value="1"/>
</dbReference>
<reference evidence="3 4" key="1">
    <citation type="journal article" date="2010" name="Stand. Genomic Sci.">
        <title>Complete genome sequence of Desulfarculus baarsii type strain (2st14).</title>
        <authorList>
            <person name="Sun H."/>
            <person name="Spring S."/>
            <person name="Lapidus A."/>
            <person name="Davenport K."/>
            <person name="Del Rio T.G."/>
            <person name="Tice H."/>
            <person name="Nolan M."/>
            <person name="Copeland A."/>
            <person name="Cheng J.F."/>
            <person name="Lucas S."/>
            <person name="Tapia R."/>
            <person name="Goodwin L."/>
            <person name="Pitluck S."/>
            <person name="Ivanova N."/>
            <person name="Pagani I."/>
            <person name="Mavromatis K."/>
            <person name="Ovchinnikova G."/>
            <person name="Pati A."/>
            <person name="Chen A."/>
            <person name="Palaniappan K."/>
            <person name="Hauser L."/>
            <person name="Chang Y.J."/>
            <person name="Jeffries C.D."/>
            <person name="Detter J.C."/>
            <person name="Han C."/>
            <person name="Rohde M."/>
            <person name="Brambilla E."/>
            <person name="Goker M."/>
            <person name="Woyke T."/>
            <person name="Bristow J."/>
            <person name="Eisen J.A."/>
            <person name="Markowitz V."/>
            <person name="Hugenholtz P."/>
            <person name="Kyrpides N.C."/>
            <person name="Klenk H.P."/>
            <person name="Land M."/>
        </authorList>
    </citation>
    <scope>NUCLEOTIDE SEQUENCE [LARGE SCALE GENOMIC DNA]</scope>
    <source>
        <strain evidence="4">ATCC 33931 / DSM 2075 / LMG 7858 / VKM B-1802 / 2st14</strain>
    </source>
</reference>
<dbReference type="AlphaFoldDB" id="E1QH58"/>
<dbReference type="KEGG" id="dbr:Deba_1533"/>
<keyword evidence="4" id="KW-1185">Reference proteome</keyword>
<protein>
    <submittedName>
        <fullName evidence="3">Rhodanese domain protein</fullName>
    </submittedName>
</protein>
<dbReference type="Proteomes" id="UP000009047">
    <property type="component" value="Chromosome"/>
</dbReference>